<dbReference type="GeneID" id="18934946"/>
<dbReference type="InParanoid" id="F4RSJ8"/>
<accession>F4RSJ8</accession>
<dbReference type="KEGG" id="mlr:MELLADRAFT_88667"/>
<proteinExistence type="predicted"/>
<dbReference type="AlphaFoldDB" id="F4RSJ8"/>
<dbReference type="PANTHER" id="PTHR33096">
    <property type="entry name" value="CXC2 DOMAIN-CONTAINING PROTEIN"/>
    <property type="match status" value="1"/>
</dbReference>
<dbReference type="Proteomes" id="UP000001072">
    <property type="component" value="Unassembled WGS sequence"/>
</dbReference>
<keyword evidence="4" id="KW-1185">Reference proteome</keyword>
<feature type="coiled-coil region" evidence="1">
    <location>
        <begin position="62"/>
        <end position="89"/>
    </location>
</feature>
<dbReference type="VEuPathDB" id="FungiDB:MELLADRAFT_88667"/>
<feature type="region of interest" description="Disordered" evidence="2">
    <location>
        <begin position="379"/>
        <end position="404"/>
    </location>
</feature>
<organism evidence="4">
    <name type="scientific">Melampsora larici-populina (strain 98AG31 / pathotype 3-4-7)</name>
    <name type="common">Poplar leaf rust fungus</name>
    <dbReference type="NCBI Taxonomy" id="747676"/>
    <lineage>
        <taxon>Eukaryota</taxon>
        <taxon>Fungi</taxon>
        <taxon>Dikarya</taxon>
        <taxon>Basidiomycota</taxon>
        <taxon>Pucciniomycotina</taxon>
        <taxon>Pucciniomycetes</taxon>
        <taxon>Pucciniales</taxon>
        <taxon>Melampsoraceae</taxon>
        <taxon>Melampsora</taxon>
    </lineage>
</organism>
<feature type="compositionally biased region" description="Acidic residues" evidence="2">
    <location>
        <begin position="381"/>
        <end position="404"/>
    </location>
</feature>
<name>F4RSJ8_MELLP</name>
<evidence type="ECO:0000256" key="2">
    <source>
        <dbReference type="SAM" id="MobiDB-lite"/>
    </source>
</evidence>
<evidence type="ECO:0000313" key="4">
    <source>
        <dbReference type="Proteomes" id="UP000001072"/>
    </source>
</evidence>
<sequence length="404" mass="46524">MVSHLKKAQIRLSNAESALHQLRTEHGHTVEYLSVQWDQQRATQMDVISRTAREKKERMIDLLNMEEKLIEAREDLRKLKLKKKRARTGREKQELLNIPQSLVLMETQIHNAAAELGTQEFLELTGLTDDRAKPLLALQVAKSKLYEARVGVIEARRRAERTSGSTSQARMGEIKSKMSKVLKAKFNTYHRRVKAYNEKFAPTPLLDDPSLAEVEKMEITDLFWSGGSTLSHPGEPWASDLPTREGIQLYLSLRSSREELCRIAREVRQLTQWAVDYQSKIDSIDQQTPAGEDEINVNTAASLRLGLSKEMRRLWFHWNPDLVTLIRSTAVYLSSGSRLRDDQVLITRWKSLMEAQFGHWEQVLATIVEGEERDMVKENEAEAEEDDLYTSENFEMGEDDLENM</sequence>
<dbReference type="EMBL" id="GL883117">
    <property type="protein sequence ID" value="EGG04683.1"/>
    <property type="molecule type" value="Genomic_DNA"/>
</dbReference>
<reference evidence="4" key="1">
    <citation type="journal article" date="2011" name="Proc. Natl. Acad. Sci. U.S.A.">
        <title>Obligate biotrophy features unraveled by the genomic analysis of rust fungi.</title>
        <authorList>
            <person name="Duplessis S."/>
            <person name="Cuomo C.A."/>
            <person name="Lin Y.-C."/>
            <person name="Aerts A."/>
            <person name="Tisserant E."/>
            <person name="Veneault-Fourrey C."/>
            <person name="Joly D.L."/>
            <person name="Hacquard S."/>
            <person name="Amselem J."/>
            <person name="Cantarel B.L."/>
            <person name="Chiu R."/>
            <person name="Coutinho P.M."/>
            <person name="Feau N."/>
            <person name="Field M."/>
            <person name="Frey P."/>
            <person name="Gelhaye E."/>
            <person name="Goldberg J."/>
            <person name="Grabherr M.G."/>
            <person name="Kodira C.D."/>
            <person name="Kohler A."/>
            <person name="Kuees U."/>
            <person name="Lindquist E.A."/>
            <person name="Lucas S.M."/>
            <person name="Mago R."/>
            <person name="Mauceli E."/>
            <person name="Morin E."/>
            <person name="Murat C."/>
            <person name="Pangilinan J.L."/>
            <person name="Park R."/>
            <person name="Pearson M."/>
            <person name="Quesneville H."/>
            <person name="Rouhier N."/>
            <person name="Sakthikumar S."/>
            <person name="Salamov A.A."/>
            <person name="Schmutz J."/>
            <person name="Selles B."/>
            <person name="Shapiro H."/>
            <person name="Tanguay P."/>
            <person name="Tuskan G.A."/>
            <person name="Henrissat B."/>
            <person name="Van de Peer Y."/>
            <person name="Rouze P."/>
            <person name="Ellis J.G."/>
            <person name="Dodds P.N."/>
            <person name="Schein J.E."/>
            <person name="Zhong S."/>
            <person name="Hamelin R.C."/>
            <person name="Grigoriev I.V."/>
            <person name="Szabo L.J."/>
            <person name="Martin F."/>
        </authorList>
    </citation>
    <scope>NUCLEOTIDE SEQUENCE [LARGE SCALE GENOMIC DNA]</scope>
    <source>
        <strain evidence="4">98AG31 / pathotype 3-4-7</strain>
    </source>
</reference>
<dbReference type="RefSeq" id="XP_007412122.1">
    <property type="nucleotide sequence ID" value="XM_007412060.1"/>
</dbReference>
<evidence type="ECO:0000256" key="1">
    <source>
        <dbReference type="SAM" id="Coils"/>
    </source>
</evidence>
<dbReference type="PANTHER" id="PTHR33096:SF1">
    <property type="entry name" value="CXC1-LIKE CYSTEINE CLUSTER ASSOCIATED WITH KDZ TRANSPOSASES DOMAIN-CONTAINING PROTEIN"/>
    <property type="match status" value="1"/>
</dbReference>
<evidence type="ECO:0000313" key="3">
    <source>
        <dbReference type="EMBL" id="EGG04683.1"/>
    </source>
</evidence>
<protein>
    <submittedName>
        <fullName evidence="3">Uncharacterized protein</fullName>
    </submittedName>
</protein>
<gene>
    <name evidence="3" type="ORF">MELLADRAFT_88667</name>
</gene>
<keyword evidence="1" id="KW-0175">Coiled coil</keyword>
<dbReference type="HOGENOM" id="CLU_046571_1_0_1"/>